<organism evidence="1 2">
    <name type="scientific">Paenibacillus spiritus</name>
    <dbReference type="NCBI Taxonomy" id="2496557"/>
    <lineage>
        <taxon>Bacteria</taxon>
        <taxon>Bacillati</taxon>
        <taxon>Bacillota</taxon>
        <taxon>Bacilli</taxon>
        <taxon>Bacillales</taxon>
        <taxon>Paenibacillaceae</taxon>
        <taxon>Paenibacillus</taxon>
    </lineage>
</organism>
<evidence type="ECO:0008006" key="3">
    <source>
        <dbReference type="Google" id="ProtNLM"/>
    </source>
</evidence>
<dbReference type="Proteomes" id="UP000367750">
    <property type="component" value="Unassembled WGS sequence"/>
</dbReference>
<name>A0A5J5G8W6_9BACL</name>
<evidence type="ECO:0000313" key="1">
    <source>
        <dbReference type="EMBL" id="KAA9003984.1"/>
    </source>
</evidence>
<sequence length="139" mass="16034">MNLVTLMLALQSFLQSRLSEEGALVPAVYIGDAPGEETARPVLLIRPHKGHSDEEEATARIRLEISSDAPGEAGYADMMNLLERVRVLLLRERTLERRFRLDANWKWSVHRRRSDSRWVARVTTSWTYPQIRQEAAIHE</sequence>
<evidence type="ECO:0000313" key="2">
    <source>
        <dbReference type="Proteomes" id="UP000367750"/>
    </source>
</evidence>
<dbReference type="RefSeq" id="WP_150458339.1">
    <property type="nucleotide sequence ID" value="NZ_VYKK01000015.1"/>
</dbReference>
<proteinExistence type="predicted"/>
<gene>
    <name evidence="1" type="ORF">F4V43_11260</name>
</gene>
<keyword evidence="2" id="KW-1185">Reference proteome</keyword>
<dbReference type="AlphaFoldDB" id="A0A5J5G8W6"/>
<comment type="caution">
    <text evidence="1">The sequence shown here is derived from an EMBL/GenBank/DDBJ whole genome shotgun (WGS) entry which is preliminary data.</text>
</comment>
<dbReference type="OrthoDB" id="9802878at2"/>
<reference evidence="1 2" key="1">
    <citation type="submission" date="2019-09" db="EMBL/GenBank/DDBJ databases">
        <title>Bacillus ochoae sp. nov., Paenibacillus whitsoniae sp. nov., Paenibacillus spiritus sp. nov. Isolated from the Mars Exploration Rover during spacecraft assembly.</title>
        <authorList>
            <person name="Seuylemezian A."/>
            <person name="Vaishampayan P."/>
        </authorList>
    </citation>
    <scope>NUCLEOTIDE SEQUENCE [LARGE SCALE GENOMIC DNA]</scope>
    <source>
        <strain evidence="1 2">MER_111</strain>
    </source>
</reference>
<dbReference type="EMBL" id="VYKK01000015">
    <property type="protein sequence ID" value="KAA9003984.1"/>
    <property type="molecule type" value="Genomic_DNA"/>
</dbReference>
<protein>
    <recommendedName>
        <fullName evidence="3">DUF3168 domain-containing protein</fullName>
    </recommendedName>
</protein>
<accession>A0A5J5G8W6</accession>